<keyword evidence="3" id="KW-1185">Reference proteome</keyword>
<protein>
    <recommendedName>
        <fullName evidence="1">DUF7344 domain-containing protein</fullName>
    </recommendedName>
</protein>
<feature type="domain" description="DUF7344" evidence="1">
    <location>
        <begin position="34"/>
        <end position="109"/>
    </location>
</feature>
<evidence type="ECO:0000313" key="3">
    <source>
        <dbReference type="Proteomes" id="UP001321047"/>
    </source>
</evidence>
<dbReference type="Proteomes" id="UP001321047">
    <property type="component" value="Unassembled WGS sequence"/>
</dbReference>
<dbReference type="EMBL" id="JAOPJZ010000022">
    <property type="protein sequence ID" value="MCU4753793.1"/>
    <property type="molecule type" value="Genomic_DNA"/>
</dbReference>
<sequence>MKECDREGTSTQPISRQRLATLEREAPLDEISMALADARVRYTLHYVDEEGTATLEALTDFLTGIDASKSRSVHTSTDWEHIRTSLHHDVLPRLEALGFVVYEGATETVIATGWPEAVTRALQVADTPLFESGPE</sequence>
<evidence type="ECO:0000313" key="2">
    <source>
        <dbReference type="EMBL" id="MCU4753793.1"/>
    </source>
</evidence>
<dbReference type="InterPro" id="IPR055768">
    <property type="entry name" value="DUF7344"/>
</dbReference>
<comment type="caution">
    <text evidence="2">The sequence shown here is derived from an EMBL/GenBank/DDBJ whole genome shotgun (WGS) entry which is preliminary data.</text>
</comment>
<accession>A0AAP3E7E7</accession>
<dbReference type="Pfam" id="PF24035">
    <property type="entry name" value="DUF7344"/>
    <property type="match status" value="1"/>
</dbReference>
<name>A0AAP3E7E7_9EURY</name>
<gene>
    <name evidence="2" type="ORF">OB919_17690</name>
</gene>
<proteinExistence type="predicted"/>
<reference evidence="2 3" key="1">
    <citation type="submission" date="2022-09" db="EMBL/GenBank/DDBJ databases">
        <title>Enrichment on poylsaccharides allowed isolation of novel metabolic and taxonomic groups of Haloarchaea.</title>
        <authorList>
            <person name="Sorokin D.Y."/>
            <person name="Elcheninov A.G."/>
            <person name="Khizhniak T.V."/>
            <person name="Kolganova T.V."/>
            <person name="Kublanov I.V."/>
        </authorList>
    </citation>
    <scope>NUCLEOTIDE SEQUENCE [LARGE SCALE GENOMIC DNA]</scope>
    <source>
        <strain evidence="2 3">AArc-curdl1</strain>
    </source>
</reference>
<evidence type="ECO:0000259" key="1">
    <source>
        <dbReference type="Pfam" id="PF24035"/>
    </source>
</evidence>
<dbReference type="AlphaFoldDB" id="A0AAP3E7E7"/>
<dbReference type="RefSeq" id="WP_342810098.1">
    <property type="nucleotide sequence ID" value="NZ_JAOPJZ010000022.1"/>
</dbReference>
<organism evidence="2 3">
    <name type="scientific">Natronosalvus hydrolyticus</name>
    <dbReference type="NCBI Taxonomy" id="2979988"/>
    <lineage>
        <taxon>Archaea</taxon>
        <taxon>Methanobacteriati</taxon>
        <taxon>Methanobacteriota</taxon>
        <taxon>Stenosarchaea group</taxon>
        <taxon>Halobacteria</taxon>
        <taxon>Halobacteriales</taxon>
        <taxon>Natrialbaceae</taxon>
        <taxon>Natronosalvus</taxon>
    </lineage>
</organism>